<dbReference type="InterPro" id="IPR051198">
    <property type="entry name" value="BchE-like"/>
</dbReference>
<dbReference type="GO" id="GO:0003824">
    <property type="term" value="F:catalytic activity"/>
    <property type="evidence" value="ECO:0007669"/>
    <property type="project" value="InterPro"/>
</dbReference>
<dbReference type="PANTHER" id="PTHR43409:SF7">
    <property type="entry name" value="BLL1977 PROTEIN"/>
    <property type="match status" value="1"/>
</dbReference>
<dbReference type="SMART" id="SM00729">
    <property type="entry name" value="Elp3"/>
    <property type="match status" value="1"/>
</dbReference>
<dbReference type="Pfam" id="PF02310">
    <property type="entry name" value="B12-binding"/>
    <property type="match status" value="1"/>
</dbReference>
<feature type="domain" description="B12-binding" evidence="8">
    <location>
        <begin position="1"/>
        <end position="165"/>
    </location>
</feature>
<accession>A0A1F5SHP6</accession>
<dbReference type="CDD" id="cd02068">
    <property type="entry name" value="radical_SAM_B12_BD"/>
    <property type="match status" value="1"/>
</dbReference>
<evidence type="ECO:0000256" key="4">
    <source>
        <dbReference type="ARBA" id="ARBA00022691"/>
    </source>
</evidence>
<evidence type="ECO:0000256" key="7">
    <source>
        <dbReference type="ARBA" id="ARBA00023014"/>
    </source>
</evidence>
<dbReference type="InterPro" id="IPR023404">
    <property type="entry name" value="rSAM_horseshoe"/>
</dbReference>
<dbReference type="InterPro" id="IPR007197">
    <property type="entry name" value="rSAM"/>
</dbReference>
<evidence type="ECO:0000256" key="5">
    <source>
        <dbReference type="ARBA" id="ARBA00022723"/>
    </source>
</evidence>
<dbReference type="GO" id="GO:0046872">
    <property type="term" value="F:metal ion binding"/>
    <property type="evidence" value="ECO:0007669"/>
    <property type="project" value="UniProtKB-KW"/>
</dbReference>
<dbReference type="GO" id="GO:0031419">
    <property type="term" value="F:cobalamin binding"/>
    <property type="evidence" value="ECO:0007669"/>
    <property type="project" value="InterPro"/>
</dbReference>
<dbReference type="STRING" id="1797994.A2227_02510"/>
<dbReference type="InterPro" id="IPR058240">
    <property type="entry name" value="rSAM_sf"/>
</dbReference>
<proteinExistence type="predicted"/>
<keyword evidence="5" id="KW-0479">Metal-binding</keyword>
<dbReference type="Gene3D" id="3.40.50.280">
    <property type="entry name" value="Cobalamin-binding domain"/>
    <property type="match status" value="1"/>
</dbReference>
<keyword evidence="3" id="KW-0808">Transferase</keyword>
<dbReference type="Gene3D" id="3.80.30.20">
    <property type="entry name" value="tm_1862 like domain"/>
    <property type="match status" value="1"/>
</dbReference>
<dbReference type="SFLD" id="SFLDS00029">
    <property type="entry name" value="Radical_SAM"/>
    <property type="match status" value="1"/>
</dbReference>
<dbReference type="InterPro" id="IPR036724">
    <property type="entry name" value="Cobalamin-bd_sf"/>
</dbReference>
<dbReference type="EMBL" id="MFGB01000017">
    <property type="protein sequence ID" value="OGF26066.1"/>
    <property type="molecule type" value="Genomic_DNA"/>
</dbReference>
<dbReference type="CDD" id="cd01335">
    <property type="entry name" value="Radical_SAM"/>
    <property type="match status" value="1"/>
</dbReference>
<evidence type="ECO:0000256" key="1">
    <source>
        <dbReference type="ARBA" id="ARBA00001966"/>
    </source>
</evidence>
<evidence type="ECO:0000259" key="8">
    <source>
        <dbReference type="PROSITE" id="PS51332"/>
    </source>
</evidence>
<dbReference type="GO" id="GO:0051539">
    <property type="term" value="F:4 iron, 4 sulfur cluster binding"/>
    <property type="evidence" value="ECO:0007669"/>
    <property type="project" value="UniProtKB-KW"/>
</dbReference>
<evidence type="ECO:0000256" key="3">
    <source>
        <dbReference type="ARBA" id="ARBA00022679"/>
    </source>
</evidence>
<dbReference type="AlphaFoldDB" id="A0A1F5SHP6"/>
<dbReference type="InterPro" id="IPR006638">
    <property type="entry name" value="Elp3/MiaA/NifB-like_rSAM"/>
</dbReference>
<keyword evidence="7" id="KW-0411">Iron-sulfur</keyword>
<dbReference type="SUPFAM" id="SSF102114">
    <property type="entry name" value="Radical SAM enzymes"/>
    <property type="match status" value="1"/>
</dbReference>
<protein>
    <submittedName>
        <fullName evidence="10">Uncharacterized protein</fullName>
    </submittedName>
</protein>
<sequence>MKILLIQPPWYGFQNISSSRVYLGLAYIGAVLEKNGDDILILNGETFFKKITGGEEKITIDEESYRKNLNPDHYIFSDIVKTAIEFKPDLIGLSLMTPNSFSGYILARKLKEAFPDTLLIAGGVHPTLLPEEPIVKGGFNIVVRGEGEETIIELVNALKQKKSLDNISGITYKKDKKIIKNPARPFIKNLDALPFPAFHLVHELKKQLSSSRGIISSRGCPFECNYCASKLIWTRAVRFRSATNVVAEIMDRHKKLGITNFSFHDDTFTLKKKYVEEFCALVLNLNFRISWHCDTRGDTLDYPLLKIMKEAGCQHIYLGLESGSPKIQKMIKKNLSTDKVKNAVKSARRAGIETTLYFMAGFPAESEEDIFLSLKAMREINPDHTIWSILTPYPGTDIWNLAEAKGLVSRDTDWANYFHHYNQGNIFGSVSKDTWERLIKKIFAEQEKQNRKFTLIKFKKRIAVLKDQIRLAVREPKRALSYIKRRIKI</sequence>
<comment type="caution">
    <text evidence="10">The sequence shown here is derived from an EMBL/GenBank/DDBJ whole genome shotgun (WGS) entry which is preliminary data.</text>
</comment>
<reference evidence="10 11" key="1">
    <citation type="journal article" date="2016" name="Nat. Commun.">
        <title>Thousands of microbial genomes shed light on interconnected biogeochemical processes in an aquifer system.</title>
        <authorList>
            <person name="Anantharaman K."/>
            <person name="Brown C.T."/>
            <person name="Hug L.A."/>
            <person name="Sharon I."/>
            <person name="Castelle C.J."/>
            <person name="Probst A.J."/>
            <person name="Thomas B.C."/>
            <person name="Singh A."/>
            <person name="Wilkins M.J."/>
            <person name="Karaoz U."/>
            <person name="Brodie E.L."/>
            <person name="Williams K.H."/>
            <person name="Hubbard S.S."/>
            <person name="Banfield J.F."/>
        </authorList>
    </citation>
    <scope>NUCLEOTIDE SEQUENCE [LARGE SCALE GENOMIC DNA]</scope>
</reference>
<dbReference type="PANTHER" id="PTHR43409">
    <property type="entry name" value="ANAEROBIC MAGNESIUM-PROTOPORPHYRIN IX MONOMETHYL ESTER CYCLASE-RELATED"/>
    <property type="match status" value="1"/>
</dbReference>
<keyword evidence="2" id="KW-0489">Methyltransferase</keyword>
<gene>
    <name evidence="10" type="ORF">A2227_02510</name>
</gene>
<name>A0A1F5SHP6_9BACT</name>
<dbReference type="PROSITE" id="PS51918">
    <property type="entry name" value="RADICAL_SAM"/>
    <property type="match status" value="1"/>
</dbReference>
<evidence type="ECO:0000256" key="2">
    <source>
        <dbReference type="ARBA" id="ARBA00022603"/>
    </source>
</evidence>
<dbReference type="SFLD" id="SFLDG01082">
    <property type="entry name" value="B12-binding_domain_containing"/>
    <property type="match status" value="1"/>
</dbReference>
<dbReference type="SFLD" id="SFLDG01123">
    <property type="entry name" value="methyltransferase_(Class_B)"/>
    <property type="match status" value="1"/>
</dbReference>
<evidence type="ECO:0000256" key="6">
    <source>
        <dbReference type="ARBA" id="ARBA00023004"/>
    </source>
</evidence>
<organism evidence="10 11">
    <name type="scientific">Candidatus Falkowbacteria bacterium RIFOXYA2_FULL_47_19</name>
    <dbReference type="NCBI Taxonomy" id="1797994"/>
    <lineage>
        <taxon>Bacteria</taxon>
        <taxon>Candidatus Falkowiibacteriota</taxon>
    </lineage>
</organism>
<dbReference type="SUPFAM" id="SSF52242">
    <property type="entry name" value="Cobalamin (vitamin B12)-binding domain"/>
    <property type="match status" value="1"/>
</dbReference>
<feature type="domain" description="Radical SAM core" evidence="9">
    <location>
        <begin position="206"/>
        <end position="425"/>
    </location>
</feature>
<keyword evidence="6" id="KW-0408">Iron</keyword>
<evidence type="ECO:0000313" key="11">
    <source>
        <dbReference type="Proteomes" id="UP000178367"/>
    </source>
</evidence>
<evidence type="ECO:0000313" key="10">
    <source>
        <dbReference type="EMBL" id="OGF26066.1"/>
    </source>
</evidence>
<dbReference type="PROSITE" id="PS51332">
    <property type="entry name" value="B12_BINDING"/>
    <property type="match status" value="1"/>
</dbReference>
<dbReference type="Pfam" id="PF04055">
    <property type="entry name" value="Radical_SAM"/>
    <property type="match status" value="1"/>
</dbReference>
<keyword evidence="4" id="KW-0949">S-adenosyl-L-methionine</keyword>
<dbReference type="InterPro" id="IPR006158">
    <property type="entry name" value="Cobalamin-bd"/>
</dbReference>
<comment type="cofactor">
    <cofactor evidence="1">
        <name>[4Fe-4S] cluster</name>
        <dbReference type="ChEBI" id="CHEBI:49883"/>
    </cofactor>
</comment>
<dbReference type="InterPro" id="IPR034466">
    <property type="entry name" value="Methyltransferase_Class_B"/>
</dbReference>
<dbReference type="Proteomes" id="UP000178367">
    <property type="component" value="Unassembled WGS sequence"/>
</dbReference>
<evidence type="ECO:0000259" key="9">
    <source>
        <dbReference type="PROSITE" id="PS51918"/>
    </source>
</evidence>